<feature type="region of interest" description="Disordered" evidence="1">
    <location>
        <begin position="1"/>
        <end position="22"/>
    </location>
</feature>
<comment type="caution">
    <text evidence="2">The sequence shown here is derived from an EMBL/GenBank/DDBJ whole genome shotgun (WGS) entry which is preliminary data.</text>
</comment>
<keyword evidence="6" id="KW-1185">Reference proteome</keyword>
<evidence type="ECO:0000313" key="4">
    <source>
        <dbReference type="EMBL" id="KRZ37253.1"/>
    </source>
</evidence>
<accession>A0A0V1E627</accession>
<evidence type="ECO:0000313" key="6">
    <source>
        <dbReference type="Proteomes" id="UP000054805"/>
    </source>
</evidence>
<reference evidence="5 6" key="1">
    <citation type="submission" date="2015-01" db="EMBL/GenBank/DDBJ databases">
        <title>Evolution of Trichinella species and genotypes.</title>
        <authorList>
            <person name="Korhonen P.K."/>
            <person name="Edoardo P."/>
            <person name="Giuseppe L.R."/>
            <person name="Gasser R.B."/>
        </authorList>
    </citation>
    <scope>NUCLEOTIDE SEQUENCE [LARGE SCALE GENOMIC DNA]</scope>
    <source>
        <strain evidence="2">ISS13</strain>
        <strain evidence="4">ISS176</strain>
        <strain evidence="3">ISS588</strain>
    </source>
</reference>
<evidence type="ECO:0000256" key="1">
    <source>
        <dbReference type="SAM" id="MobiDB-lite"/>
    </source>
</evidence>
<gene>
    <name evidence="2" type="ORF">T4A_7832</name>
    <name evidence="3" type="ORF">T4B_2459</name>
    <name evidence="4" type="ORF">T4C_14058</name>
</gene>
<evidence type="ECO:0000313" key="3">
    <source>
        <dbReference type="EMBL" id="KRZ25944.1"/>
    </source>
</evidence>
<protein>
    <submittedName>
        <fullName evidence="2">Uncharacterized protein</fullName>
    </submittedName>
</protein>
<dbReference type="EMBL" id="JYDS01000092">
    <property type="protein sequence ID" value="KRZ25944.1"/>
    <property type="molecule type" value="Genomic_DNA"/>
</dbReference>
<evidence type="ECO:0000313" key="5">
    <source>
        <dbReference type="Proteomes" id="UP000054632"/>
    </source>
</evidence>
<sequence length="120" mass="13766">MKPLLGPRHGESSGAQRDQTSEVRWQPIKAEIDVLTARTSRGARGTEQFHRWFTLATRRAPNPRALYIWPWKRCKQQQYKKQKSCALPLVRGWGLLNLAINRLSCFNALVCELPRAIVIG</sequence>
<dbReference type="EMBL" id="JYDV01000061">
    <property type="protein sequence ID" value="KRZ37253.1"/>
    <property type="molecule type" value="Genomic_DNA"/>
</dbReference>
<dbReference type="Proteomes" id="UP000054805">
    <property type="component" value="Unassembled WGS sequence"/>
</dbReference>
<name>A0A0V1E627_TRIPS</name>
<dbReference type="AlphaFoldDB" id="A0A0V1E627"/>
<dbReference type="Proteomes" id="UP000054632">
    <property type="component" value="Unassembled WGS sequence"/>
</dbReference>
<organism evidence="2 5">
    <name type="scientific">Trichinella pseudospiralis</name>
    <name type="common">Parasitic roundworm</name>
    <dbReference type="NCBI Taxonomy" id="6337"/>
    <lineage>
        <taxon>Eukaryota</taxon>
        <taxon>Metazoa</taxon>
        <taxon>Ecdysozoa</taxon>
        <taxon>Nematoda</taxon>
        <taxon>Enoplea</taxon>
        <taxon>Dorylaimia</taxon>
        <taxon>Trichinellida</taxon>
        <taxon>Trichinellidae</taxon>
        <taxon>Trichinella</taxon>
    </lineage>
</organism>
<proteinExistence type="predicted"/>
<dbReference type="Proteomes" id="UP000054826">
    <property type="component" value="Unassembled WGS sequence"/>
</dbReference>
<evidence type="ECO:0000313" key="2">
    <source>
        <dbReference type="EMBL" id="KRY68643.1"/>
    </source>
</evidence>
<dbReference type="EMBL" id="JYDR01000107">
    <property type="protein sequence ID" value="KRY68643.1"/>
    <property type="molecule type" value="Genomic_DNA"/>
</dbReference>